<evidence type="ECO:0000313" key="2">
    <source>
        <dbReference type="EMBL" id="CZF84758.1"/>
    </source>
</evidence>
<feature type="transmembrane region" description="Helical" evidence="1">
    <location>
        <begin position="307"/>
        <end position="327"/>
    </location>
</feature>
<feature type="transmembrane region" description="Helical" evidence="1">
    <location>
        <begin position="66"/>
        <end position="86"/>
    </location>
</feature>
<feature type="transmembrane region" description="Helical" evidence="1">
    <location>
        <begin position="179"/>
        <end position="199"/>
    </location>
</feature>
<keyword evidence="1" id="KW-0812">Transmembrane</keyword>
<feature type="transmembrane region" description="Helical" evidence="1">
    <location>
        <begin position="241"/>
        <end position="258"/>
    </location>
</feature>
<dbReference type="RefSeq" id="WP_062667247.1">
    <property type="nucleotide sequence ID" value="NZ_FIZX01000006.1"/>
</dbReference>
<evidence type="ECO:0000256" key="1">
    <source>
        <dbReference type="SAM" id="Phobius"/>
    </source>
</evidence>
<dbReference type="AlphaFoldDB" id="A0A128FDD6"/>
<organism evidence="2 3">
    <name type="scientific">Grimontia celer</name>
    <dbReference type="NCBI Taxonomy" id="1796497"/>
    <lineage>
        <taxon>Bacteria</taxon>
        <taxon>Pseudomonadati</taxon>
        <taxon>Pseudomonadota</taxon>
        <taxon>Gammaproteobacteria</taxon>
        <taxon>Vibrionales</taxon>
        <taxon>Vibrionaceae</taxon>
        <taxon>Grimontia</taxon>
    </lineage>
</organism>
<feature type="transmembrane region" description="Helical" evidence="1">
    <location>
        <begin position="6"/>
        <end position="27"/>
    </location>
</feature>
<sequence length="620" mass="71582">MFDYVWLTNIFAFLLLYVCFPGVLIYLSFFKKINILDAIGSSFSLGFVLFSILTLCGYILNLNISYLHYASILFNLLLLIYIILARDKIKLIYEIPQVFIIILLVAFGGAWISLFSGWYPRGDASVHMQAIIGVFNDEYIKNPSYALIERPLIPDHAFDVYYFLLALISRYSEIEVPIVWHYLSPILSFILPFTLYSFFKSITFNKKIITTLMISFFIFSCYFTNIMNGTVYDALVYPNRVYLWLILPISLAFLIRFLRSHKSIHLVISVLTATSQVFIHQQGIIAYFLIGGGMLLISFLKGRKDDYVMIFNTLLLTFLLAAPFVFIKLKYNKGFIEIASAPMWKEKYNFTFFSENFFSFPTNYYDLASLSISIFFVFLLRTHKYLILVVSSSAIFTFLVRYNPIAVPFLGDIISYVSINRLNRLVFHYVIYGFVFYLMCSFFSRKMNFSSRSFYAFLLTMSMCLVGFSAWGSFKNGDFRHIIRNGMSSDVYTAYETVKDHIDINSVILSDAITSSDIVSFMNVRAVVIQFNGGVDIINIDNERKLVSSIVIDKDKDGGYFNNSLAENLKKFGVDYIIVNKNKFKLAGSISELHEIINSCLIYEDDFYKIIRIKFDAHPC</sequence>
<feature type="transmembrane region" description="Helical" evidence="1">
    <location>
        <begin position="211"/>
        <end position="229"/>
    </location>
</feature>
<feature type="transmembrane region" description="Helical" evidence="1">
    <location>
        <begin position="285"/>
        <end position="300"/>
    </location>
</feature>
<keyword evidence="1" id="KW-1133">Transmembrane helix</keyword>
<gene>
    <name evidence="2" type="ORF">GCE9029_04596</name>
</gene>
<evidence type="ECO:0008006" key="4">
    <source>
        <dbReference type="Google" id="ProtNLM"/>
    </source>
</evidence>
<dbReference type="OrthoDB" id="9839451at2"/>
<feature type="transmembrane region" description="Helical" evidence="1">
    <location>
        <begin position="39"/>
        <end position="60"/>
    </location>
</feature>
<protein>
    <recommendedName>
        <fullName evidence="4">Glycosyltransferase RgtA/B/C/D-like domain-containing protein</fullName>
    </recommendedName>
</protein>
<evidence type="ECO:0000313" key="3">
    <source>
        <dbReference type="Proteomes" id="UP000071641"/>
    </source>
</evidence>
<feature type="transmembrane region" description="Helical" evidence="1">
    <location>
        <begin position="455"/>
        <end position="474"/>
    </location>
</feature>
<reference evidence="3" key="1">
    <citation type="submission" date="2016-02" db="EMBL/GenBank/DDBJ databases">
        <authorList>
            <person name="Rodrigo-Torres Lidia"/>
            <person name="Arahal R.David."/>
        </authorList>
    </citation>
    <scope>NUCLEOTIDE SEQUENCE [LARGE SCALE GENOMIC DNA]</scope>
    <source>
        <strain evidence="3">CECT 9029</strain>
    </source>
</reference>
<feature type="transmembrane region" description="Helical" evidence="1">
    <location>
        <begin position="425"/>
        <end position="443"/>
    </location>
</feature>
<feature type="transmembrane region" description="Helical" evidence="1">
    <location>
        <begin position="385"/>
        <end position="405"/>
    </location>
</feature>
<feature type="transmembrane region" description="Helical" evidence="1">
    <location>
        <begin position="362"/>
        <end position="380"/>
    </location>
</feature>
<keyword evidence="3" id="KW-1185">Reference proteome</keyword>
<feature type="transmembrane region" description="Helical" evidence="1">
    <location>
        <begin position="98"/>
        <end position="119"/>
    </location>
</feature>
<keyword evidence="1" id="KW-0472">Membrane</keyword>
<dbReference type="Proteomes" id="UP000071641">
    <property type="component" value="Unassembled WGS sequence"/>
</dbReference>
<proteinExistence type="predicted"/>
<name>A0A128FDD6_9GAMM</name>
<accession>A0A128FDD6</accession>
<feature type="transmembrane region" description="Helical" evidence="1">
    <location>
        <begin position="263"/>
        <end position="279"/>
    </location>
</feature>
<dbReference type="EMBL" id="FIZX01000006">
    <property type="protein sequence ID" value="CZF84758.1"/>
    <property type="molecule type" value="Genomic_DNA"/>
</dbReference>